<dbReference type="Gene3D" id="3.30.70.940">
    <property type="entry name" value="NusG, N-terminal domain"/>
    <property type="match status" value="1"/>
</dbReference>
<keyword evidence="1" id="KW-0889">Transcription antitermination</keyword>
<evidence type="ECO:0000313" key="6">
    <source>
        <dbReference type="Proteomes" id="UP000546464"/>
    </source>
</evidence>
<name>A0A842HG63_9BACT</name>
<keyword evidence="2" id="KW-0805">Transcription regulation</keyword>
<dbReference type="PANTHER" id="PTHR30265:SF7">
    <property type="entry name" value="TRANSCRIPTION ANTITERMINATION PROTEIN RFAH"/>
    <property type="match status" value="1"/>
</dbReference>
<dbReference type="SUPFAM" id="SSF82679">
    <property type="entry name" value="N-utilization substance G protein NusG, N-terminal domain"/>
    <property type="match status" value="1"/>
</dbReference>
<proteinExistence type="predicted"/>
<keyword evidence="6" id="KW-1185">Reference proteome</keyword>
<dbReference type="AlphaFoldDB" id="A0A842HG63"/>
<feature type="domain" description="NusG-like N-terminal" evidence="4">
    <location>
        <begin position="8"/>
        <end position="101"/>
    </location>
</feature>
<evidence type="ECO:0000259" key="4">
    <source>
        <dbReference type="Pfam" id="PF02357"/>
    </source>
</evidence>
<dbReference type="EMBL" id="JACHVB010000025">
    <property type="protein sequence ID" value="MBC2594534.1"/>
    <property type="molecule type" value="Genomic_DNA"/>
</dbReference>
<dbReference type="GO" id="GO:0031564">
    <property type="term" value="P:transcription antitermination"/>
    <property type="evidence" value="ECO:0007669"/>
    <property type="project" value="UniProtKB-KW"/>
</dbReference>
<accession>A0A842HG63</accession>
<dbReference type="PANTHER" id="PTHR30265">
    <property type="entry name" value="RHO-INTERACTING TRANSCRIPTION TERMINATION FACTOR NUSG"/>
    <property type="match status" value="1"/>
</dbReference>
<dbReference type="Proteomes" id="UP000546464">
    <property type="component" value="Unassembled WGS sequence"/>
</dbReference>
<dbReference type="InterPro" id="IPR036735">
    <property type="entry name" value="NGN_dom_sf"/>
</dbReference>
<dbReference type="GO" id="GO:0006354">
    <property type="term" value="P:DNA-templated transcription elongation"/>
    <property type="evidence" value="ECO:0007669"/>
    <property type="project" value="InterPro"/>
</dbReference>
<evidence type="ECO:0000256" key="3">
    <source>
        <dbReference type="ARBA" id="ARBA00023163"/>
    </source>
</evidence>
<evidence type="ECO:0000313" key="5">
    <source>
        <dbReference type="EMBL" id="MBC2594534.1"/>
    </source>
</evidence>
<gene>
    <name evidence="5" type="ORF">H5P28_09715</name>
</gene>
<protein>
    <recommendedName>
        <fullName evidence="4">NusG-like N-terminal domain-containing protein</fullName>
    </recommendedName>
</protein>
<reference evidence="5 6" key="1">
    <citation type="submission" date="2020-07" db="EMBL/GenBank/DDBJ databases">
        <authorList>
            <person name="Feng X."/>
        </authorList>
    </citation>
    <scope>NUCLEOTIDE SEQUENCE [LARGE SCALE GENOMIC DNA]</scope>
    <source>
        <strain evidence="5 6">JCM31066</strain>
    </source>
</reference>
<dbReference type="InterPro" id="IPR043425">
    <property type="entry name" value="NusG-like"/>
</dbReference>
<dbReference type="Pfam" id="PF02357">
    <property type="entry name" value="NusG"/>
    <property type="match status" value="1"/>
</dbReference>
<dbReference type="RefSeq" id="WP_185675515.1">
    <property type="nucleotide sequence ID" value="NZ_JACHVB010000025.1"/>
</dbReference>
<dbReference type="InterPro" id="IPR006645">
    <property type="entry name" value="NGN-like_dom"/>
</dbReference>
<dbReference type="SUPFAM" id="SSF50104">
    <property type="entry name" value="Translation proteins SH3-like domain"/>
    <property type="match status" value="1"/>
</dbReference>
<dbReference type="InterPro" id="IPR008991">
    <property type="entry name" value="Translation_prot_SH3-like_sf"/>
</dbReference>
<evidence type="ECO:0000256" key="1">
    <source>
        <dbReference type="ARBA" id="ARBA00022814"/>
    </source>
</evidence>
<evidence type="ECO:0000256" key="2">
    <source>
        <dbReference type="ARBA" id="ARBA00023015"/>
    </source>
</evidence>
<keyword evidence="3" id="KW-0804">Transcription</keyword>
<comment type="caution">
    <text evidence="5">The sequence shown here is derived from an EMBL/GenBank/DDBJ whole genome shotgun (WGS) entry which is preliminary data.</text>
</comment>
<sequence>MTFSDQAAWYCLKTQPKRERAAATSLSALDGVSVLFPQVRYRRQTARRGRTVLEPLFPNYLFARFRPLHQIKAVGYARGVAYVVRQGTDLIPVPASVVEELATLAPGNILELPLQPVQAGENIRIIAGIFQGNSADVVRLLPGSERVRVLLDILGRSQEIELSLNEVERRYRHPLGSQPSEGS</sequence>
<dbReference type="GO" id="GO:0005829">
    <property type="term" value="C:cytosol"/>
    <property type="evidence" value="ECO:0007669"/>
    <property type="project" value="TreeGrafter"/>
</dbReference>
<organism evidence="5 6">
    <name type="scientific">Ruficoccus amylovorans</name>
    <dbReference type="NCBI Taxonomy" id="1804625"/>
    <lineage>
        <taxon>Bacteria</taxon>
        <taxon>Pseudomonadati</taxon>
        <taxon>Verrucomicrobiota</taxon>
        <taxon>Opitutia</taxon>
        <taxon>Puniceicoccales</taxon>
        <taxon>Cerasicoccaceae</taxon>
        <taxon>Ruficoccus</taxon>
    </lineage>
</organism>